<dbReference type="InterPro" id="IPR051201">
    <property type="entry name" value="Chloro_Bact_Ser_Proteases"/>
</dbReference>
<keyword evidence="3" id="KW-0378">Hydrolase</keyword>
<feature type="compositionally biased region" description="Basic and acidic residues" evidence="4">
    <location>
        <begin position="174"/>
        <end position="187"/>
    </location>
</feature>
<dbReference type="GO" id="GO:0006508">
    <property type="term" value="P:proteolysis"/>
    <property type="evidence" value="ECO:0007669"/>
    <property type="project" value="UniProtKB-KW"/>
</dbReference>
<reference evidence="5 6" key="1">
    <citation type="submission" date="2007-06" db="EMBL/GenBank/DDBJ databases">
        <authorList>
            <person name="Shimkets L."/>
            <person name="Ferriera S."/>
            <person name="Johnson J."/>
            <person name="Kravitz S."/>
            <person name="Beeson K."/>
            <person name="Sutton G."/>
            <person name="Rogers Y.-H."/>
            <person name="Friedman R."/>
            <person name="Frazier M."/>
            <person name="Venter J.C."/>
        </authorList>
    </citation>
    <scope>NUCLEOTIDE SEQUENCE [LARGE SCALE GENOMIC DNA]</scope>
    <source>
        <strain evidence="5 6">SIR-1</strain>
    </source>
</reference>
<dbReference type="PANTHER" id="PTHR43343:SF3">
    <property type="entry name" value="PROTEASE DO-LIKE 8, CHLOROPLASTIC"/>
    <property type="match status" value="1"/>
</dbReference>
<evidence type="ECO:0000313" key="5">
    <source>
        <dbReference type="EMBL" id="EDM76386.1"/>
    </source>
</evidence>
<evidence type="ECO:0000256" key="1">
    <source>
        <dbReference type="ARBA" id="ARBA00010541"/>
    </source>
</evidence>
<gene>
    <name evidence="5" type="ORF">PPSIR1_07465</name>
</gene>
<name>A6GCN4_9BACT</name>
<evidence type="ECO:0000256" key="2">
    <source>
        <dbReference type="ARBA" id="ARBA00022670"/>
    </source>
</evidence>
<dbReference type="AlphaFoldDB" id="A6GCN4"/>
<organism evidence="5 6">
    <name type="scientific">Plesiocystis pacifica SIR-1</name>
    <dbReference type="NCBI Taxonomy" id="391625"/>
    <lineage>
        <taxon>Bacteria</taxon>
        <taxon>Pseudomonadati</taxon>
        <taxon>Myxococcota</taxon>
        <taxon>Polyangia</taxon>
        <taxon>Nannocystales</taxon>
        <taxon>Nannocystaceae</taxon>
        <taxon>Plesiocystis</taxon>
    </lineage>
</organism>
<keyword evidence="2 5" id="KW-0645">Protease</keyword>
<dbReference type="eggNOG" id="COG0265">
    <property type="taxonomic scope" value="Bacteria"/>
</dbReference>
<sequence length="400" mass="41784">MLVGLPLATLGGMAAVGTFVDNGWLRLLVPTVVLVAVPALLADRLLPTDADKRRPGLVRDVLSGSWMAAALATSVLAGGVLGSPLRVEAERLEQAERPRASQLSRWLAGPAPRETLAAADRPEALEPAGPSAPKVHENATEEAPTLDETELEAAAATPEPAPNPEADAEADAEPEAKAPEDPKREGDPSYTPADLFQRYAPAVVALTVTPEDPLGMFGGKSSGTGFFIDDRGTLATNHHVIEGAGRIEVELIDGTTIDSVELLTSDPEVDLALLRIDPERVPESVALTVTTLGDSEAVAVGEPVSVIGNPLGLDHTLTTGVVSARRIYEGERYIQMSAPISPGNSGGPVFDTHGQVIGVSVAGLIGGQNLNLAVPVSQLSELIAADDRYPERRTFGAKSW</sequence>
<dbReference type="InterPro" id="IPR001940">
    <property type="entry name" value="Peptidase_S1C"/>
</dbReference>
<evidence type="ECO:0000313" key="6">
    <source>
        <dbReference type="Proteomes" id="UP000005801"/>
    </source>
</evidence>
<dbReference type="PRINTS" id="PR00834">
    <property type="entry name" value="PROTEASES2C"/>
</dbReference>
<dbReference type="EMBL" id="ABCS01000066">
    <property type="protein sequence ID" value="EDM76386.1"/>
    <property type="molecule type" value="Genomic_DNA"/>
</dbReference>
<dbReference type="Proteomes" id="UP000005801">
    <property type="component" value="Unassembled WGS sequence"/>
</dbReference>
<keyword evidence="6" id="KW-1185">Reference proteome</keyword>
<feature type="region of interest" description="Disordered" evidence="4">
    <location>
        <begin position="124"/>
        <end position="193"/>
    </location>
</feature>
<dbReference type="InterPro" id="IPR009003">
    <property type="entry name" value="Peptidase_S1_PA"/>
</dbReference>
<protein>
    <submittedName>
        <fullName evidence="5">Trypsin-like serine protease</fullName>
    </submittedName>
</protein>
<dbReference type="GO" id="GO:0004252">
    <property type="term" value="F:serine-type endopeptidase activity"/>
    <property type="evidence" value="ECO:0007669"/>
    <property type="project" value="InterPro"/>
</dbReference>
<comment type="similarity">
    <text evidence="1">Belongs to the peptidase S1C family.</text>
</comment>
<dbReference type="STRING" id="391625.PPSIR1_07465"/>
<proteinExistence type="inferred from homology"/>
<dbReference type="SUPFAM" id="SSF50494">
    <property type="entry name" value="Trypsin-like serine proteases"/>
    <property type="match status" value="1"/>
</dbReference>
<accession>A6GCN4</accession>
<dbReference type="InterPro" id="IPR043504">
    <property type="entry name" value="Peptidase_S1_PA_chymotrypsin"/>
</dbReference>
<evidence type="ECO:0000256" key="3">
    <source>
        <dbReference type="ARBA" id="ARBA00022801"/>
    </source>
</evidence>
<dbReference type="PANTHER" id="PTHR43343">
    <property type="entry name" value="PEPTIDASE S12"/>
    <property type="match status" value="1"/>
</dbReference>
<comment type="caution">
    <text evidence="5">The sequence shown here is derived from an EMBL/GenBank/DDBJ whole genome shotgun (WGS) entry which is preliminary data.</text>
</comment>
<evidence type="ECO:0000256" key="4">
    <source>
        <dbReference type="SAM" id="MobiDB-lite"/>
    </source>
</evidence>
<dbReference type="Gene3D" id="2.40.10.10">
    <property type="entry name" value="Trypsin-like serine proteases"/>
    <property type="match status" value="2"/>
</dbReference>
<dbReference type="Pfam" id="PF13365">
    <property type="entry name" value="Trypsin_2"/>
    <property type="match status" value="1"/>
</dbReference>